<reference evidence="1" key="1">
    <citation type="journal article" date="2014" name="Front. Microbiol.">
        <title>High frequency of phylogenetically diverse reductive dehalogenase-homologous genes in deep subseafloor sedimentary metagenomes.</title>
        <authorList>
            <person name="Kawai M."/>
            <person name="Futagami T."/>
            <person name="Toyoda A."/>
            <person name="Takaki Y."/>
            <person name="Nishi S."/>
            <person name="Hori S."/>
            <person name="Arai W."/>
            <person name="Tsubouchi T."/>
            <person name="Morono Y."/>
            <person name="Uchiyama I."/>
            <person name="Ito T."/>
            <person name="Fujiyama A."/>
            <person name="Inagaki F."/>
            <person name="Takami H."/>
        </authorList>
    </citation>
    <scope>NUCLEOTIDE SEQUENCE</scope>
    <source>
        <strain evidence="1">Expedition CK06-06</strain>
    </source>
</reference>
<accession>X0XIL6</accession>
<name>X0XIL6_9ZZZZ</name>
<evidence type="ECO:0000313" key="1">
    <source>
        <dbReference type="EMBL" id="GAG24821.1"/>
    </source>
</evidence>
<feature type="non-terminal residue" evidence="1">
    <location>
        <position position="109"/>
    </location>
</feature>
<organism evidence="1">
    <name type="scientific">marine sediment metagenome</name>
    <dbReference type="NCBI Taxonomy" id="412755"/>
    <lineage>
        <taxon>unclassified sequences</taxon>
        <taxon>metagenomes</taxon>
        <taxon>ecological metagenomes</taxon>
    </lineage>
</organism>
<proteinExistence type="predicted"/>
<gene>
    <name evidence="1" type="ORF">S01H1_53528</name>
</gene>
<dbReference type="AlphaFoldDB" id="X0XIL6"/>
<sequence>MPKSNFFDESSISETGNWNVAADYSRLKIMKQLYLADEYEIISTFGFSDFLDELNAEVEIDILKIRGFKRLIKSLIMIINNSIFAIKKRAERPINSFEKRIKPLLENYS</sequence>
<protein>
    <submittedName>
        <fullName evidence="1">Uncharacterized protein</fullName>
    </submittedName>
</protein>
<dbReference type="EMBL" id="BARS01034662">
    <property type="protein sequence ID" value="GAG24821.1"/>
    <property type="molecule type" value="Genomic_DNA"/>
</dbReference>
<comment type="caution">
    <text evidence="1">The sequence shown here is derived from an EMBL/GenBank/DDBJ whole genome shotgun (WGS) entry which is preliminary data.</text>
</comment>